<evidence type="ECO:0000259" key="6">
    <source>
        <dbReference type="Pfam" id="PF25036"/>
    </source>
</evidence>
<feature type="compositionally biased region" description="Low complexity" evidence="4">
    <location>
        <begin position="2099"/>
        <end position="2112"/>
    </location>
</feature>
<comment type="similarity">
    <text evidence="1">Belongs to the VPS13 family.</text>
</comment>
<evidence type="ECO:0000256" key="1">
    <source>
        <dbReference type="ARBA" id="ARBA00006545"/>
    </source>
</evidence>
<feature type="compositionally biased region" description="Acidic residues" evidence="4">
    <location>
        <begin position="709"/>
        <end position="718"/>
    </location>
</feature>
<evidence type="ECO:0000256" key="2">
    <source>
        <dbReference type="ARBA" id="ARBA00022448"/>
    </source>
</evidence>
<feature type="region of interest" description="Disordered" evidence="4">
    <location>
        <begin position="2092"/>
        <end position="2127"/>
    </location>
</feature>
<evidence type="ECO:0000259" key="5">
    <source>
        <dbReference type="Pfam" id="PF12624"/>
    </source>
</evidence>
<name>A0A0L0DJC5_THETB</name>
<dbReference type="Proteomes" id="UP000054408">
    <property type="component" value="Unassembled WGS sequence"/>
</dbReference>
<keyword evidence="8" id="KW-1185">Reference proteome</keyword>
<dbReference type="GO" id="GO:0006623">
    <property type="term" value="P:protein targeting to vacuole"/>
    <property type="evidence" value="ECO:0007669"/>
    <property type="project" value="TreeGrafter"/>
</dbReference>
<protein>
    <submittedName>
        <fullName evidence="7">Vacuolar protein sorting-associated protein 13C</fullName>
    </submittedName>
</protein>
<dbReference type="OrthoDB" id="428159at2759"/>
<organism evidence="7 8">
    <name type="scientific">Thecamonas trahens ATCC 50062</name>
    <dbReference type="NCBI Taxonomy" id="461836"/>
    <lineage>
        <taxon>Eukaryota</taxon>
        <taxon>Apusozoa</taxon>
        <taxon>Apusomonadida</taxon>
        <taxon>Apusomonadidae</taxon>
        <taxon>Thecamonas</taxon>
    </lineage>
</organism>
<feature type="domain" description="Chorein N-terminal" evidence="5">
    <location>
        <begin position="1"/>
        <end position="215"/>
    </location>
</feature>
<evidence type="ECO:0000256" key="3">
    <source>
        <dbReference type="ARBA" id="ARBA00023055"/>
    </source>
</evidence>
<proteinExistence type="inferred from homology"/>
<evidence type="ECO:0000256" key="4">
    <source>
        <dbReference type="SAM" id="MobiDB-lite"/>
    </source>
</evidence>
<dbReference type="GO" id="GO:0045053">
    <property type="term" value="P:protein retention in Golgi apparatus"/>
    <property type="evidence" value="ECO:0007669"/>
    <property type="project" value="TreeGrafter"/>
</dbReference>
<feature type="domain" description="Vacuolar protein sorting-associated protein 13 VPS13 adaptor binding" evidence="6">
    <location>
        <begin position="2216"/>
        <end position="2824"/>
    </location>
</feature>
<evidence type="ECO:0000313" key="8">
    <source>
        <dbReference type="Proteomes" id="UP000054408"/>
    </source>
</evidence>
<accession>A0A0L0DJC5</accession>
<dbReference type="GO" id="GO:0006869">
    <property type="term" value="P:lipid transport"/>
    <property type="evidence" value="ECO:0007669"/>
    <property type="project" value="UniProtKB-KW"/>
</dbReference>
<keyword evidence="2" id="KW-0813">Transport</keyword>
<gene>
    <name evidence="7" type="ORF">AMSG_08387</name>
</gene>
<dbReference type="GeneID" id="25567093"/>
<dbReference type="PANTHER" id="PTHR16166:SF93">
    <property type="entry name" value="INTERMEMBRANE LIPID TRANSFER PROTEIN VPS13"/>
    <property type="match status" value="1"/>
</dbReference>
<feature type="region of interest" description="Disordered" evidence="4">
    <location>
        <begin position="705"/>
        <end position="731"/>
    </location>
</feature>
<dbReference type="EMBL" id="GL349472">
    <property type="protein sequence ID" value="KNC52412.1"/>
    <property type="molecule type" value="Genomic_DNA"/>
</dbReference>
<feature type="compositionally biased region" description="Low complexity" evidence="4">
    <location>
        <begin position="3039"/>
        <end position="3049"/>
    </location>
</feature>
<dbReference type="InterPro" id="IPR026847">
    <property type="entry name" value="VPS13"/>
</dbReference>
<dbReference type="eggNOG" id="KOG1809">
    <property type="taxonomic scope" value="Eukaryota"/>
</dbReference>
<sequence length="3682" mass="383333">MLEDTVARVVTAKLGKYVKAIEPEALKVAITSGVVELENLEIEPAAFVDYPLAVVSGSLAKVSVRIPWKVWSTPVSMEVSGVHLRLGPKRVPDDRERLAIKRARLDELAADDALRIEAALRSKGAGAPVPETDKASDGMLDRLATKMAENLQVTLTDVKLSYIEDGELSMGVTLDSLAFTSTDEAWVPTFVENCSSTLIHKLGSLSGLSIHADVSSTPDAASVLRPLDGELKVAIVRDPASSPETPRITATLGLNSGVDLALDSAQWQALARVLATCSMYSKIARHAYHLQDNDLAADADQLAERYSALLLAGPDSAPDECEYLESALPLAVLRAARRKVAHDALVASLAAEKAAAELAASQSIVSRLFSSWWSSPSPAPADDSAHAPPPTVLTDDEMVDLLGLSSADELSALSSADDLPPSYVLLDASVKLSSLSLALTDAGDKLLDATATSLGLTASVSNSGFAFDASLGSFRVADTTANTDIVSFGDSAHAHALTCSLAKSLSADPHPLPQYSLRIRSLPCTAGISASSLGRLVAAFSVPHNALLDSIYASYAAQLKEFQRVTLAACAGRSVINLDIALQALTLALDSEVALTTTGLTVVSFAGDAKDAALAGNHPQPADVRTVVTVDATDVALSAGGANVIAPTSLALRALDLSSDILDVSSTLPELVFALPPAQAAALLAVATSYSAALASAPLPLPIAASESGETDADVDADAETKTEAEDSLEDSDQFFDAADDLEPISSSAVAPAAEPAAVSARLALHVPRLELVLEPVGTDRRLPFVVVTGVHLDYAHSADAILLNFAVPSVTVIDPCSGVALLSTPDHAEASALVELKYSVALAASPVTHSLHVAAAHLHVVLLPPPLLALHGYVRSALAPLPKAETSPDVHAAPDAALASARWTGVVDASASVNCITLDLLGEDSTAPLFSAELTSSSAAVARASSGELTASLTMGNISALDATLPLDSPYADSLITLTDTHAAQVNLSYDPASAATLVARLDIPSVRVVVLASTLTVVSSVLGKLGALRPAVENTASSLATTTMETLATQTSPSASFACHASVASPVIIIPASPTSREAVTLELGTLAVAPASGPTAYTLSLSHVVAAVYADADQPPLLLCQPFDMAASLDVAGPAPILDVRAGDVTSQLAVSDVGRAVAIVLSNLAGADPVAPARPTLSSHDVVPATSSAPDASSPPFRISLLVPRVALTLDSEPDEERPRLPILSIAFVDASLSGAGSEWSGALSTLLVSDLLETAADSPAAPLVSSHSAGDSLVSFAYTPDGLLVDISAVDFALSRLSIARLLTYLDVLTASSAAPESRAPLLDASAAVPAPQPADAASSGLGSIRVNLASFGVSLVAFDPPSGAPLPDLFEQAPRAFVHLAHLGFASSTFSLTSTNLAHHFEAHLGPLTVTDTSPWAGCHTAVCAPSSATSSATSVDVVVGMEPNAPLDISVAVAPLEITLLYRFAMDMAAYFGSFGTLLPKPASSGSAVASTTLEAVPDAPTPYRLTLDVPRAVIALPRNALSRDAIVLKLAGVSGSNAFDLDAGTDTLSISIGHAGIATIAHEAEANLVLDVATSLAFERALVPGTASCLTIGFGSGVVATLSQDQYTLVNAYSGEAMDETKASAYLQLDRAPASVGTRPPPPDKDPSLLPSLDACTPGASDADVSAATFVFGMDLPSGTVVFNALSGAGPLAHAVIDGLALRTTSRLRGDMDVSLTVQGLFLRDVREPYLRTSVHASLLAPVVPADGTNGAPQLTIAGVHHPLGAPMPGLSYTVTLDHSQTLVVPDVMRELYAFVWPIDNSPSPPHYRDTTAAWFDRPLEKRATRTLTTVLISSPQIVMPGDHTRPDSRALVLDQSLSVVYDGLGATATTRIESKSLEVFAADIDNLASSAVAILAPIDISVTVSTAPAVPTSVVVATAAYDAFVAYSDVSLMAAAAASLSAGQTAPAVSTELAAASEAKPPSPGMVLTLASQSLRVTLVNDSQGENVPLLRLDASMGGSTAGENPRINAAVALNFFNCEVSAWEPLVEKTMLRIGLRPADAQSRDGLALKLAVVSPLAVTVTAAGLGVVRLATELAALATDRSDDPNRAAASAAEPTGAGPSTPTAEALTNKRSRGSPYMVTNATGLALRLSVDGCVTELEANTASPLLLPLHTSKVRKLASSAETTMTAQLLTGPVAQALVDANYLPLVDDPNWGGVDQDLAALFAPITTLPLTSVGSHVVALQWSSSGAPSGAYLYYEVTLLPEGKFHLKFASGMVLRNDSALAWEVVAGAKATKLSFSLSRSLASGEFVAIPPLILLPHHSGLSAAVKIRPTGGYKWPKAGFKWRKIELVDETGLASHDPLLAGVVEAEGKSNTDSLIPLRANVYAEPVVSGADAFLACKVYPGHWFSISTPMAVTNALPCALEYELAPVAGQILSRAGKLGPLNSLDVHEVNVHDGAFRMRIRAGGHDWSNWTVVRLLPEDFDECDTAQIDALERIARTQFFSLPQVGALGMGDTARVSVVRFATDYDPDTRTHSVVCYAEYWFINKTPWEARFAKSGATTSKHKVLPALASGAACDAELCTPVPGVGVAEAKITFYSKSPSATTMAGKLRARRRLRRHRRRGRVAQAIRHGSAGAAPLYFSSFPLVVSIDKTNYSPAAIDVSGNIGESLLTCEERRRQASRSARYDMTLSSQVGSGLLAHTRLVVIQPRYVLVNETSASLEFTQAPASSIPLAILPPRSRAPVVWQDATIERHVFMRRADGTGWRWTRPFGLASLIDCPVKLLNYETNTMNLVRLHMVVEDKSVVVRLSHHVPIAPYRIRNQTPFALEVMESGVSHALPVAALGETGLVPEAGSGAPFELSLSWMRPNQSDLAISFPSSIFAAEGLAEVLVLHPNNILRVNVFADGPAMVLEASWRAGASMAEVSAAAADAAARAAVVTDGWAVVPRPPTTPWTVDLNILAITVSVIVPHHPRRFGAPGELFLVSLDDIEGKLEVFSDGEAAVSANIWGAQIETVEASPSHKPKFPVLLYPRCKKDRRSGRGGASSSTASSQRGELPVFSLEGTGSASSPSVRYISALMVAVAPLELRAELSSLNALSGLGRAWRPEDDVFDAAAELQALAETVGVVGPESDKDGPEGAGSGGKQLYFSFLQLPSISCSLTFAMDADLLAMVAAVERAPLSLSDLVAERLFVNPATLAALVGAHYSGEARAQALALVGSSEVLGNPLGLVADLKTGVSDAFYEPVVALRQGPEAFASGLVYGGESLVRNTVHGVFNTTSKLAASVSKGLTALSMDREYAAERQADRERNQPTGAVSGVTTGLRRFGKGLISGVTGVVTQPVKGSRKSGARGFFKGVGKGVAGLVTKPVVGALDLVDSASEGIRNAASMVAGPPAPRRLPRVVPHRLGGVLQPYSPDEAEGQLAAWRALPPQARERMAIGAEAFVASFSTNEGALAIISTSTLYILDPAPHTREIVDAYYARATSKLHPKAAGRLAYDAPLDSLLRLEVERGFLVIRIHTSVSADSLNLYFASSRELEAAVNALRAASGWAGEAGCTRRQFRFRLPNETLIKGRESDSDVMLVCDGFKRKVAAGLAAVRGYTTGAALTLPADVVEAIPTGEPLTKARPDEYPPAGTLVAVGDVLYVVAPGQNRLMAVSTSMAVDAEVRAGAVEMTPLELSAFVVQVSS</sequence>
<dbReference type="InterPro" id="IPR026854">
    <property type="entry name" value="VPS13_N"/>
</dbReference>
<keyword evidence="3" id="KW-0445">Lipid transport</keyword>
<dbReference type="Pfam" id="PF25036">
    <property type="entry name" value="VPS13_VAB"/>
    <property type="match status" value="1"/>
</dbReference>
<evidence type="ECO:0000313" key="7">
    <source>
        <dbReference type="EMBL" id="KNC52412.1"/>
    </source>
</evidence>
<dbReference type="InterPro" id="IPR009543">
    <property type="entry name" value="VPS13_VAB"/>
</dbReference>
<reference evidence="7 8" key="1">
    <citation type="submission" date="2010-05" db="EMBL/GenBank/DDBJ databases">
        <title>The Genome Sequence of Thecamonas trahens ATCC 50062.</title>
        <authorList>
            <consortium name="The Broad Institute Genome Sequencing Platform"/>
            <person name="Russ C."/>
            <person name="Cuomo C."/>
            <person name="Shea T."/>
            <person name="Young S.K."/>
            <person name="Zeng Q."/>
            <person name="Koehrsen M."/>
            <person name="Haas B."/>
            <person name="Borodovsky M."/>
            <person name="Guigo R."/>
            <person name="Alvarado L."/>
            <person name="Berlin A."/>
            <person name="Bochicchio J."/>
            <person name="Borenstein D."/>
            <person name="Chapman S."/>
            <person name="Chen Z."/>
            <person name="Freedman E."/>
            <person name="Gellesch M."/>
            <person name="Goldberg J."/>
            <person name="Griggs A."/>
            <person name="Gujja S."/>
            <person name="Heilman E."/>
            <person name="Heiman D."/>
            <person name="Hepburn T."/>
            <person name="Howarth C."/>
            <person name="Jen D."/>
            <person name="Larson L."/>
            <person name="Mehta T."/>
            <person name="Park D."/>
            <person name="Pearson M."/>
            <person name="Roberts A."/>
            <person name="Saif S."/>
            <person name="Shenoy N."/>
            <person name="Sisk P."/>
            <person name="Stolte C."/>
            <person name="Sykes S."/>
            <person name="Thomson T."/>
            <person name="Walk T."/>
            <person name="White J."/>
            <person name="Yandava C."/>
            <person name="Burger G."/>
            <person name="Gray M.W."/>
            <person name="Holland P.W.H."/>
            <person name="King N."/>
            <person name="Lang F.B.F."/>
            <person name="Roger A.J."/>
            <person name="Ruiz-Trillo I."/>
            <person name="Lander E."/>
            <person name="Nusbaum C."/>
        </authorList>
    </citation>
    <scope>NUCLEOTIDE SEQUENCE [LARGE SCALE GENOMIC DNA]</scope>
    <source>
        <strain evidence="7 8">ATCC 50062</strain>
    </source>
</reference>
<dbReference type="RefSeq" id="XP_013755455.1">
    <property type="nucleotide sequence ID" value="XM_013900001.1"/>
</dbReference>
<feature type="region of interest" description="Disordered" evidence="4">
    <location>
        <begin position="3031"/>
        <end position="3050"/>
    </location>
</feature>
<dbReference type="PANTHER" id="PTHR16166">
    <property type="entry name" value="VACUOLAR PROTEIN SORTING-ASSOCIATED PROTEIN VPS13"/>
    <property type="match status" value="1"/>
</dbReference>
<dbReference type="Pfam" id="PF12624">
    <property type="entry name" value="VPS13_N"/>
    <property type="match status" value="1"/>
</dbReference>